<evidence type="ECO:0000256" key="1">
    <source>
        <dbReference type="SAM" id="MobiDB-lite"/>
    </source>
</evidence>
<evidence type="ECO:0000313" key="3">
    <source>
        <dbReference type="EMBL" id="PZT47782.1"/>
    </source>
</evidence>
<dbReference type="PROSITE" id="PS50887">
    <property type="entry name" value="GGDEF"/>
    <property type="match status" value="1"/>
</dbReference>
<dbReference type="AlphaFoldDB" id="A0A2W6MTM1"/>
<protein>
    <recommendedName>
        <fullName evidence="2">GGDEF domain-containing protein</fullName>
    </recommendedName>
</protein>
<dbReference type="OrthoDB" id="5372407at2"/>
<evidence type="ECO:0000313" key="4">
    <source>
        <dbReference type="Proteomes" id="UP000249746"/>
    </source>
</evidence>
<accession>A0A2W6MTM1</accession>
<dbReference type="RefSeq" id="WP_111230128.1">
    <property type="nucleotide sequence ID" value="NZ_NBIU01000021.1"/>
</dbReference>
<dbReference type="InterPro" id="IPR000160">
    <property type="entry name" value="GGDEF_dom"/>
</dbReference>
<name>A0A2W6MTM1_9HELI</name>
<dbReference type="SUPFAM" id="SSF55073">
    <property type="entry name" value="Nucleotide cyclase"/>
    <property type="match status" value="1"/>
</dbReference>
<organism evidence="3 4">
    <name type="scientific">Helicobacter valdiviensis</name>
    <dbReference type="NCBI Taxonomy" id="1458358"/>
    <lineage>
        <taxon>Bacteria</taxon>
        <taxon>Pseudomonadati</taxon>
        <taxon>Campylobacterota</taxon>
        <taxon>Epsilonproteobacteria</taxon>
        <taxon>Campylobacterales</taxon>
        <taxon>Helicobacteraceae</taxon>
        <taxon>Helicobacter</taxon>
    </lineage>
</organism>
<evidence type="ECO:0000259" key="2">
    <source>
        <dbReference type="PROSITE" id="PS50887"/>
    </source>
</evidence>
<proteinExistence type="predicted"/>
<dbReference type="Gene3D" id="3.30.70.270">
    <property type="match status" value="1"/>
</dbReference>
<feature type="domain" description="GGDEF" evidence="2">
    <location>
        <begin position="227"/>
        <end position="375"/>
    </location>
</feature>
<sequence length="375" mass="42376">MANDFGSFSELESFQTGGLESNDDALDFEKSLPSFGSFEEAETNDFDMDMSHQTTQNPSSVKDIQGYAQEVLNTMVQSGIPPTPANYRIYFEKMLDGNSKEIQEEACEILDKEQTNIKKQISLETKVLQNNQAVSNTLKTVASLYKNLTLLQSVLQKRIKETNSVQNANILQNLIIVFEQELQKISKVIEGQIVETKECYEHCLTLVHSIEEEAIFNLVYSVFNLRYLQSKMTYELEEMKKIKYKSSLVLIKTSKTLDEVTKQQKNHILINKGVARILKKVTTRVDVIAYCEGGIFAVLLSHSDKESAKRFANKISEMVGQTSVFLGEEEVMLGINCGILELNSTLNFKDAMKNVNEALKKANQNNASYVCYGEK</sequence>
<reference evidence="3 4" key="1">
    <citation type="submission" date="2017-03" db="EMBL/GenBank/DDBJ databases">
        <title>Genomic and clinical evidence uncovers the enterohepatic species Helicobacter valdiviensis as a potential human intestinal pathogen.</title>
        <authorList>
            <person name="Fresia P."/>
            <person name="Jara R."/>
            <person name="Sierra R."/>
            <person name="Ferres I."/>
            <person name="Greif G."/>
            <person name="Iraola G."/>
            <person name="Collado L."/>
        </authorList>
    </citation>
    <scope>NUCLEOTIDE SEQUENCE [LARGE SCALE GENOMIC DNA]</scope>
    <source>
        <strain evidence="3 4">WBE14</strain>
    </source>
</reference>
<dbReference type="Pfam" id="PF00990">
    <property type="entry name" value="GGDEF"/>
    <property type="match status" value="1"/>
</dbReference>
<keyword evidence="4" id="KW-1185">Reference proteome</keyword>
<dbReference type="EMBL" id="NBIU01000021">
    <property type="protein sequence ID" value="PZT47782.1"/>
    <property type="molecule type" value="Genomic_DNA"/>
</dbReference>
<dbReference type="Proteomes" id="UP000249746">
    <property type="component" value="Unassembled WGS sequence"/>
</dbReference>
<dbReference type="InterPro" id="IPR043128">
    <property type="entry name" value="Rev_trsase/Diguanyl_cyclase"/>
</dbReference>
<gene>
    <name evidence="3" type="ORF">B6S12_07180</name>
</gene>
<comment type="caution">
    <text evidence="3">The sequence shown here is derived from an EMBL/GenBank/DDBJ whole genome shotgun (WGS) entry which is preliminary data.</text>
</comment>
<feature type="compositionally biased region" description="Polar residues" evidence="1">
    <location>
        <begin position="10"/>
        <end position="19"/>
    </location>
</feature>
<dbReference type="InterPro" id="IPR029787">
    <property type="entry name" value="Nucleotide_cyclase"/>
</dbReference>
<feature type="region of interest" description="Disordered" evidence="1">
    <location>
        <begin position="1"/>
        <end position="26"/>
    </location>
</feature>